<keyword evidence="5" id="KW-0560">Oxidoreductase</keyword>
<keyword evidence="2" id="KW-0285">Flavoprotein</keyword>
<dbReference type="InterPro" id="IPR036010">
    <property type="entry name" value="2Fe-2S_ferredoxin-like_sf"/>
</dbReference>
<evidence type="ECO:0000256" key="1">
    <source>
        <dbReference type="ARBA" id="ARBA00001974"/>
    </source>
</evidence>
<dbReference type="PANTHER" id="PTHR47354:SF1">
    <property type="entry name" value="CARNITINE MONOOXYGENASE REDUCTASE SUBUNIT"/>
    <property type="match status" value="1"/>
</dbReference>
<evidence type="ECO:0000259" key="9">
    <source>
        <dbReference type="PROSITE" id="PS51384"/>
    </source>
</evidence>
<dbReference type="RefSeq" id="WP_344023325.1">
    <property type="nucleotide sequence ID" value="NZ_BAAAJK010000012.1"/>
</dbReference>
<dbReference type="InterPro" id="IPR050415">
    <property type="entry name" value="MRET"/>
</dbReference>
<protein>
    <submittedName>
        <fullName evidence="10">PDR/VanB family oxidoreductase</fullName>
    </submittedName>
</protein>
<dbReference type="Pfam" id="PF22290">
    <property type="entry name" value="DmmA-like_N"/>
    <property type="match status" value="1"/>
</dbReference>
<dbReference type="InterPro" id="IPR054582">
    <property type="entry name" value="DmmA-like_N"/>
</dbReference>
<dbReference type="InterPro" id="IPR039261">
    <property type="entry name" value="FNR_nucleotide-bd"/>
</dbReference>
<dbReference type="InterPro" id="IPR001041">
    <property type="entry name" value="2Fe-2S_ferredoxin-type"/>
</dbReference>
<evidence type="ECO:0000256" key="4">
    <source>
        <dbReference type="ARBA" id="ARBA00022723"/>
    </source>
</evidence>
<organism evidence="10 11">
    <name type="scientific">Pseudonocardia kongjuensis</name>
    <dbReference type="NCBI Taxonomy" id="102227"/>
    <lineage>
        <taxon>Bacteria</taxon>
        <taxon>Bacillati</taxon>
        <taxon>Actinomycetota</taxon>
        <taxon>Actinomycetes</taxon>
        <taxon>Pseudonocardiales</taxon>
        <taxon>Pseudonocardiaceae</taxon>
        <taxon>Pseudonocardia</taxon>
    </lineage>
</organism>
<dbReference type="InterPro" id="IPR017927">
    <property type="entry name" value="FAD-bd_FR_type"/>
</dbReference>
<keyword evidence="11" id="KW-1185">Reference proteome</keyword>
<dbReference type="SUPFAM" id="SSF54292">
    <property type="entry name" value="2Fe-2S ferredoxin-like"/>
    <property type="match status" value="1"/>
</dbReference>
<keyword evidence="7" id="KW-0411">Iron-sulfur</keyword>
<dbReference type="PROSITE" id="PS51384">
    <property type="entry name" value="FAD_FR"/>
    <property type="match status" value="1"/>
</dbReference>
<accession>A0ABN1XVI4</accession>
<dbReference type="Proteomes" id="UP001501414">
    <property type="component" value="Unassembled WGS sequence"/>
</dbReference>
<feature type="domain" description="FAD-binding FR-type" evidence="9">
    <location>
        <begin position="2"/>
        <end position="103"/>
    </location>
</feature>
<dbReference type="CDD" id="cd00207">
    <property type="entry name" value="fer2"/>
    <property type="match status" value="1"/>
</dbReference>
<gene>
    <name evidence="10" type="ORF">GCM10009613_32970</name>
</gene>
<evidence type="ECO:0000313" key="10">
    <source>
        <dbReference type="EMBL" id="GAA1391112.1"/>
    </source>
</evidence>
<dbReference type="PANTHER" id="PTHR47354">
    <property type="entry name" value="NADH OXIDOREDUCTASE HCR"/>
    <property type="match status" value="1"/>
</dbReference>
<evidence type="ECO:0000256" key="5">
    <source>
        <dbReference type="ARBA" id="ARBA00023002"/>
    </source>
</evidence>
<name>A0ABN1XVI4_9PSEU</name>
<dbReference type="Gene3D" id="3.10.20.30">
    <property type="match status" value="1"/>
</dbReference>
<dbReference type="CDD" id="cd06185">
    <property type="entry name" value="PDR_like"/>
    <property type="match status" value="1"/>
</dbReference>
<evidence type="ECO:0000256" key="6">
    <source>
        <dbReference type="ARBA" id="ARBA00023004"/>
    </source>
</evidence>
<dbReference type="Pfam" id="PF00111">
    <property type="entry name" value="Fer2"/>
    <property type="match status" value="1"/>
</dbReference>
<keyword evidence="6" id="KW-0408">Iron</keyword>
<dbReference type="InterPro" id="IPR012675">
    <property type="entry name" value="Beta-grasp_dom_sf"/>
</dbReference>
<feature type="domain" description="2Fe-2S ferredoxin-type" evidence="8">
    <location>
        <begin position="228"/>
        <end position="311"/>
    </location>
</feature>
<sequence length="311" mass="32896">MTGPRTLLVRESTEIVPGIRELALADPAGRRLPGHPAGSHLVLDCGDGLRNSYSLLGPGTPAQEYRIAVLRLPGGRGGSVRLHRLRAGDRIVADGPRSAFAPVASARRHVLVAGGIGVTPMLAHARAAVRHRRPVEMLYVHRSGTGAYRSELAALLGDRLTAVTGRAAFAARLEALLVRQPLGTHLYTCGPEPLVDHVLDRAARLGWPAGRLHSERFTAPEPVPGVPFTVRLARSGRDVAVPGGASLLDALLAAGVPVAHLCRQGVCGECRVPVLGGTPLHRDEFLAEDERHGAVMCCVSRSASDTLEVDL</sequence>
<dbReference type="Gene3D" id="2.40.30.10">
    <property type="entry name" value="Translation factors"/>
    <property type="match status" value="1"/>
</dbReference>
<dbReference type="PROSITE" id="PS51085">
    <property type="entry name" value="2FE2S_FER_2"/>
    <property type="match status" value="1"/>
</dbReference>
<dbReference type="PRINTS" id="PR00409">
    <property type="entry name" value="PHDIOXRDTASE"/>
</dbReference>
<dbReference type="EMBL" id="BAAAJK010000012">
    <property type="protein sequence ID" value="GAA1391112.1"/>
    <property type="molecule type" value="Genomic_DNA"/>
</dbReference>
<comment type="cofactor">
    <cofactor evidence="1">
        <name>FAD</name>
        <dbReference type="ChEBI" id="CHEBI:57692"/>
    </cofactor>
</comment>
<evidence type="ECO:0000256" key="2">
    <source>
        <dbReference type="ARBA" id="ARBA00022630"/>
    </source>
</evidence>
<evidence type="ECO:0000313" key="11">
    <source>
        <dbReference type="Proteomes" id="UP001501414"/>
    </source>
</evidence>
<evidence type="ECO:0000256" key="3">
    <source>
        <dbReference type="ARBA" id="ARBA00022714"/>
    </source>
</evidence>
<dbReference type="Gene3D" id="3.40.50.80">
    <property type="entry name" value="Nucleotide-binding domain of ferredoxin-NADP reductase (FNR) module"/>
    <property type="match status" value="1"/>
</dbReference>
<evidence type="ECO:0000256" key="7">
    <source>
        <dbReference type="ARBA" id="ARBA00023014"/>
    </source>
</evidence>
<keyword evidence="4" id="KW-0479">Metal-binding</keyword>
<proteinExistence type="predicted"/>
<dbReference type="SUPFAM" id="SSF52343">
    <property type="entry name" value="Ferredoxin reductase-like, C-terminal NADP-linked domain"/>
    <property type="match status" value="1"/>
</dbReference>
<evidence type="ECO:0000259" key="8">
    <source>
        <dbReference type="PROSITE" id="PS51085"/>
    </source>
</evidence>
<reference evidence="10 11" key="1">
    <citation type="journal article" date="2019" name="Int. J. Syst. Evol. Microbiol.">
        <title>The Global Catalogue of Microorganisms (GCM) 10K type strain sequencing project: providing services to taxonomists for standard genome sequencing and annotation.</title>
        <authorList>
            <consortium name="The Broad Institute Genomics Platform"/>
            <consortium name="The Broad Institute Genome Sequencing Center for Infectious Disease"/>
            <person name="Wu L."/>
            <person name="Ma J."/>
        </authorList>
    </citation>
    <scope>NUCLEOTIDE SEQUENCE [LARGE SCALE GENOMIC DNA]</scope>
    <source>
        <strain evidence="10 11">JCM 11896</strain>
    </source>
</reference>
<dbReference type="SUPFAM" id="SSF63380">
    <property type="entry name" value="Riboflavin synthase domain-like"/>
    <property type="match status" value="1"/>
</dbReference>
<comment type="caution">
    <text evidence="10">The sequence shown here is derived from an EMBL/GenBank/DDBJ whole genome shotgun (WGS) entry which is preliminary data.</text>
</comment>
<keyword evidence="3" id="KW-0001">2Fe-2S</keyword>
<dbReference type="InterPro" id="IPR017938">
    <property type="entry name" value="Riboflavin_synthase-like_b-brl"/>
</dbReference>